<reference evidence="17 18" key="1">
    <citation type="submission" date="2016-12" db="EMBL/GenBank/DDBJ databases">
        <authorList>
            <person name="Song W.-J."/>
            <person name="Kurnit D.M."/>
        </authorList>
    </citation>
    <scope>NUCLEOTIDE SEQUENCE [LARGE SCALE GENOMIC DNA]</scope>
    <source>
        <strain evidence="17 18">DSM 11393</strain>
    </source>
</reference>
<dbReference type="FunFam" id="2.40.30.30:FF:000003">
    <property type="entry name" value="Riboflavin biosynthesis protein"/>
    <property type="match status" value="1"/>
</dbReference>
<dbReference type="NCBIfam" id="NF004162">
    <property type="entry name" value="PRK05627.1-5"/>
    <property type="match status" value="1"/>
</dbReference>
<dbReference type="Gene3D" id="2.40.30.30">
    <property type="entry name" value="Riboflavin kinase-like"/>
    <property type="match status" value="1"/>
</dbReference>
<evidence type="ECO:0000256" key="11">
    <source>
        <dbReference type="ARBA" id="ARBA00022840"/>
    </source>
</evidence>
<evidence type="ECO:0000256" key="9">
    <source>
        <dbReference type="ARBA" id="ARBA00022777"/>
    </source>
</evidence>
<evidence type="ECO:0000313" key="17">
    <source>
        <dbReference type="EMBL" id="SHN55326.1"/>
    </source>
</evidence>
<dbReference type="PANTHER" id="PTHR22749">
    <property type="entry name" value="RIBOFLAVIN KINASE/FMN ADENYLYLTRANSFERASE"/>
    <property type="match status" value="1"/>
</dbReference>
<evidence type="ECO:0000256" key="15">
    <source>
        <dbReference type="PIRNR" id="PIRNR004491"/>
    </source>
</evidence>
<dbReference type="InterPro" id="IPR002606">
    <property type="entry name" value="Riboflavin_kinase_bac"/>
</dbReference>
<dbReference type="GO" id="GO:0009398">
    <property type="term" value="P:FMN biosynthetic process"/>
    <property type="evidence" value="ECO:0007669"/>
    <property type="project" value="UniProtKB-UniRule"/>
</dbReference>
<evidence type="ECO:0000256" key="6">
    <source>
        <dbReference type="ARBA" id="ARBA00022679"/>
    </source>
</evidence>
<proteinExistence type="inferred from homology"/>
<comment type="catalytic activity">
    <reaction evidence="14 15">
        <text>FMN + ATP + H(+) = FAD + diphosphate</text>
        <dbReference type="Rhea" id="RHEA:17237"/>
        <dbReference type="ChEBI" id="CHEBI:15378"/>
        <dbReference type="ChEBI" id="CHEBI:30616"/>
        <dbReference type="ChEBI" id="CHEBI:33019"/>
        <dbReference type="ChEBI" id="CHEBI:57692"/>
        <dbReference type="ChEBI" id="CHEBI:58210"/>
        <dbReference type="EC" id="2.7.7.2"/>
    </reaction>
</comment>
<dbReference type="Pfam" id="PF01687">
    <property type="entry name" value="Flavokinase"/>
    <property type="match status" value="1"/>
</dbReference>
<dbReference type="UniPathway" id="UPA00277">
    <property type="reaction ID" value="UER00407"/>
</dbReference>
<dbReference type="GO" id="GO:0005524">
    <property type="term" value="F:ATP binding"/>
    <property type="evidence" value="ECO:0007669"/>
    <property type="project" value="UniProtKB-UniRule"/>
</dbReference>
<evidence type="ECO:0000259" key="16">
    <source>
        <dbReference type="SMART" id="SM00904"/>
    </source>
</evidence>
<keyword evidence="10 15" id="KW-0274">FAD</keyword>
<organism evidence="17 18">
    <name type="scientific">Desulfovibrio litoralis DSM 11393</name>
    <dbReference type="NCBI Taxonomy" id="1121455"/>
    <lineage>
        <taxon>Bacteria</taxon>
        <taxon>Pseudomonadati</taxon>
        <taxon>Thermodesulfobacteriota</taxon>
        <taxon>Desulfovibrionia</taxon>
        <taxon>Desulfovibrionales</taxon>
        <taxon>Desulfovibrionaceae</taxon>
        <taxon>Desulfovibrio</taxon>
    </lineage>
</organism>
<dbReference type="EC" id="2.7.7.2" evidence="15"/>
<comment type="pathway">
    <text evidence="2 15">Cofactor biosynthesis; FAD biosynthesis; FAD from FMN: step 1/1.</text>
</comment>
<keyword evidence="12" id="KW-0511">Multifunctional enzyme</keyword>
<evidence type="ECO:0000256" key="12">
    <source>
        <dbReference type="ARBA" id="ARBA00023268"/>
    </source>
</evidence>
<feature type="domain" description="Riboflavin kinase" evidence="16">
    <location>
        <begin position="190"/>
        <end position="314"/>
    </location>
</feature>
<dbReference type="SUPFAM" id="SSF52374">
    <property type="entry name" value="Nucleotidylyl transferase"/>
    <property type="match status" value="1"/>
</dbReference>
<dbReference type="Gene3D" id="3.40.50.620">
    <property type="entry name" value="HUPs"/>
    <property type="match status" value="1"/>
</dbReference>
<keyword evidence="6 15" id="KW-0808">Transferase</keyword>
<dbReference type="RefSeq" id="WP_084650573.1">
    <property type="nucleotide sequence ID" value="NZ_FRDI01000003.1"/>
</dbReference>
<dbReference type="SUPFAM" id="SSF82114">
    <property type="entry name" value="Riboflavin kinase-like"/>
    <property type="match status" value="1"/>
</dbReference>
<gene>
    <name evidence="17" type="ORF">SAMN02745728_00658</name>
</gene>
<dbReference type="UniPathway" id="UPA00276">
    <property type="reaction ID" value="UER00406"/>
</dbReference>
<dbReference type="OrthoDB" id="9803667at2"/>
<dbReference type="Proteomes" id="UP000186469">
    <property type="component" value="Unassembled WGS sequence"/>
</dbReference>
<dbReference type="EMBL" id="FRDI01000003">
    <property type="protein sequence ID" value="SHN55326.1"/>
    <property type="molecule type" value="Genomic_DNA"/>
</dbReference>
<protein>
    <recommendedName>
        <fullName evidence="15">Riboflavin biosynthesis protein</fullName>
    </recommendedName>
    <domain>
        <recommendedName>
            <fullName evidence="15">Riboflavin kinase</fullName>
            <ecNumber evidence="15">2.7.1.26</ecNumber>
        </recommendedName>
        <alternativeName>
            <fullName evidence="15">Flavokinase</fullName>
        </alternativeName>
    </domain>
    <domain>
        <recommendedName>
            <fullName evidence="15">FMN adenylyltransferase</fullName>
            <ecNumber evidence="15">2.7.7.2</ecNumber>
        </recommendedName>
        <alternativeName>
            <fullName evidence="15">FAD pyrophosphorylase</fullName>
        </alternativeName>
        <alternativeName>
            <fullName evidence="15">FAD synthase</fullName>
        </alternativeName>
    </domain>
</protein>
<dbReference type="InterPro" id="IPR015864">
    <property type="entry name" value="FAD_synthase"/>
</dbReference>
<comment type="catalytic activity">
    <reaction evidence="13 15">
        <text>riboflavin + ATP = FMN + ADP + H(+)</text>
        <dbReference type="Rhea" id="RHEA:14357"/>
        <dbReference type="ChEBI" id="CHEBI:15378"/>
        <dbReference type="ChEBI" id="CHEBI:30616"/>
        <dbReference type="ChEBI" id="CHEBI:57986"/>
        <dbReference type="ChEBI" id="CHEBI:58210"/>
        <dbReference type="ChEBI" id="CHEBI:456216"/>
        <dbReference type="EC" id="2.7.1.26"/>
    </reaction>
</comment>
<keyword evidence="8 15" id="KW-0547">Nucleotide-binding</keyword>
<evidence type="ECO:0000256" key="1">
    <source>
        <dbReference type="ARBA" id="ARBA00002121"/>
    </source>
</evidence>
<dbReference type="FunFam" id="3.40.50.620:FF:000021">
    <property type="entry name" value="Riboflavin biosynthesis protein"/>
    <property type="match status" value="1"/>
</dbReference>
<dbReference type="GO" id="GO:0009231">
    <property type="term" value="P:riboflavin biosynthetic process"/>
    <property type="evidence" value="ECO:0007669"/>
    <property type="project" value="InterPro"/>
</dbReference>
<keyword evidence="5 15" id="KW-0288">FMN</keyword>
<dbReference type="PANTHER" id="PTHR22749:SF6">
    <property type="entry name" value="RIBOFLAVIN KINASE"/>
    <property type="match status" value="1"/>
</dbReference>
<evidence type="ECO:0000256" key="4">
    <source>
        <dbReference type="ARBA" id="ARBA00022630"/>
    </source>
</evidence>
<evidence type="ECO:0000256" key="8">
    <source>
        <dbReference type="ARBA" id="ARBA00022741"/>
    </source>
</evidence>
<evidence type="ECO:0000256" key="10">
    <source>
        <dbReference type="ARBA" id="ARBA00022827"/>
    </source>
</evidence>
<evidence type="ECO:0000256" key="13">
    <source>
        <dbReference type="ARBA" id="ARBA00047880"/>
    </source>
</evidence>
<dbReference type="Pfam" id="PF06574">
    <property type="entry name" value="FAD_syn"/>
    <property type="match status" value="1"/>
</dbReference>
<evidence type="ECO:0000256" key="2">
    <source>
        <dbReference type="ARBA" id="ARBA00004726"/>
    </source>
</evidence>
<dbReference type="SMART" id="SM00904">
    <property type="entry name" value="Flavokinase"/>
    <property type="match status" value="1"/>
</dbReference>
<evidence type="ECO:0000256" key="14">
    <source>
        <dbReference type="ARBA" id="ARBA00049494"/>
    </source>
</evidence>
<dbReference type="InterPro" id="IPR023465">
    <property type="entry name" value="Riboflavin_kinase_dom_sf"/>
</dbReference>
<evidence type="ECO:0000256" key="5">
    <source>
        <dbReference type="ARBA" id="ARBA00022643"/>
    </source>
</evidence>
<dbReference type="NCBIfam" id="NF004160">
    <property type="entry name" value="PRK05627.1-3"/>
    <property type="match status" value="1"/>
</dbReference>
<dbReference type="GO" id="GO:0008531">
    <property type="term" value="F:riboflavin kinase activity"/>
    <property type="evidence" value="ECO:0007669"/>
    <property type="project" value="UniProtKB-UniRule"/>
</dbReference>
<comment type="function">
    <text evidence="1">Catalyzes the phosphorylation of riboflavin to FMN followed by the adenylation of FMN to FAD.</text>
</comment>
<dbReference type="InterPro" id="IPR014729">
    <property type="entry name" value="Rossmann-like_a/b/a_fold"/>
</dbReference>
<dbReference type="PIRSF" id="PIRSF004491">
    <property type="entry name" value="FAD_Synth"/>
    <property type="match status" value="1"/>
</dbReference>
<name>A0A1M7SA12_9BACT</name>
<dbReference type="InterPro" id="IPR015865">
    <property type="entry name" value="Riboflavin_kinase_bac/euk"/>
</dbReference>
<comment type="similarity">
    <text evidence="15">Belongs to the ribF family.</text>
</comment>
<dbReference type="STRING" id="1121455.SAMN02745728_00658"/>
<dbReference type="GO" id="GO:0003919">
    <property type="term" value="F:FMN adenylyltransferase activity"/>
    <property type="evidence" value="ECO:0007669"/>
    <property type="project" value="UniProtKB-UniRule"/>
</dbReference>
<keyword evidence="9 15" id="KW-0418">Kinase</keyword>
<keyword evidence="11 15" id="KW-0067">ATP-binding</keyword>
<comment type="pathway">
    <text evidence="3 15">Cofactor biosynthesis; FMN biosynthesis; FMN from riboflavin (ATP route): step 1/1.</text>
</comment>
<dbReference type="GO" id="GO:0006747">
    <property type="term" value="P:FAD biosynthetic process"/>
    <property type="evidence" value="ECO:0007669"/>
    <property type="project" value="UniProtKB-UniRule"/>
</dbReference>
<sequence length="320" mass="36183">MLIFENCNELELYKQKCLPKKFESVLTIGNFDGVHLGHKSLIQKVNDKAKLLGVYSGAITFDPHPLHYFLGSNALALINSRKLKLEYLSRLGLDFVLVLKFDQAFATLEPEEFVKKYLCQLCAVKHLIIGYDYSFGKNRRGNFSLLETLGFECGFSIEKIEAFSLNQTIISSTRIRECLEQGNLSEIKTIMGRFYAVDGEVIHGFKRGASLLGFPTANLKHQGLLLPQVGVYACLVEYNGKLFQAVANLGNNPSFDNKELSLEVHILDFAEELYGKTLRVHFVSYLRGEKKFSNLEALVTQIKNDIEQARPILKKALVEF</sequence>
<evidence type="ECO:0000256" key="7">
    <source>
        <dbReference type="ARBA" id="ARBA00022695"/>
    </source>
</evidence>
<keyword evidence="18" id="KW-1185">Reference proteome</keyword>
<evidence type="ECO:0000313" key="18">
    <source>
        <dbReference type="Proteomes" id="UP000186469"/>
    </source>
</evidence>
<evidence type="ECO:0000256" key="3">
    <source>
        <dbReference type="ARBA" id="ARBA00005201"/>
    </source>
</evidence>
<accession>A0A1M7SA12</accession>
<dbReference type="AlphaFoldDB" id="A0A1M7SA12"/>
<dbReference type="NCBIfam" id="TIGR00083">
    <property type="entry name" value="ribF"/>
    <property type="match status" value="1"/>
</dbReference>
<keyword evidence="4 15" id="KW-0285">Flavoprotein</keyword>
<dbReference type="CDD" id="cd02064">
    <property type="entry name" value="FAD_synthetase_N"/>
    <property type="match status" value="1"/>
</dbReference>
<dbReference type="InterPro" id="IPR023468">
    <property type="entry name" value="Riboflavin_kinase"/>
</dbReference>
<keyword evidence="7 15" id="KW-0548">Nucleotidyltransferase</keyword>
<dbReference type="EC" id="2.7.1.26" evidence="15"/>